<gene>
    <name evidence="1" type="ORF">OHC33_008289</name>
</gene>
<dbReference type="EMBL" id="JAKLMC020000025">
    <property type="protein sequence ID" value="KAK5950623.1"/>
    <property type="molecule type" value="Genomic_DNA"/>
</dbReference>
<dbReference type="AlphaFoldDB" id="A0AAN8ERG1"/>
<organism evidence="1 2">
    <name type="scientific">Knufia fluminis</name>
    <dbReference type="NCBI Taxonomy" id="191047"/>
    <lineage>
        <taxon>Eukaryota</taxon>
        <taxon>Fungi</taxon>
        <taxon>Dikarya</taxon>
        <taxon>Ascomycota</taxon>
        <taxon>Pezizomycotina</taxon>
        <taxon>Eurotiomycetes</taxon>
        <taxon>Chaetothyriomycetidae</taxon>
        <taxon>Chaetothyriales</taxon>
        <taxon>Trichomeriaceae</taxon>
        <taxon>Knufia</taxon>
    </lineage>
</organism>
<proteinExistence type="predicted"/>
<keyword evidence="2" id="KW-1185">Reference proteome</keyword>
<accession>A0AAN8ERG1</accession>
<protein>
    <submittedName>
        <fullName evidence="1">Uncharacterized protein</fullName>
    </submittedName>
</protein>
<name>A0AAN8ERG1_9EURO</name>
<sequence length="292" mass="32953">MPMLKRLELSHNLLGHGTGAGYDGNGYIGPGRPRCNLRQTVKSYEKTQPQGFQGPLEEFWMPIDTRLILKGLESLLVRAPRLKSLRTTLDPDYVCLDPANIGLCLQRYVPNLIHLELNLMWSSSYSHSGTSINLAGFKDLWEVHLNMRILYGGEPHDMAGCRSFRGISKLLPGSIRRLSITFEGATCMSYSDEDDVAANSQQNSMELLWGPLVGSEDRLRMNLPWLIEIADEKATHFPNLAHLRITEVEERDDVSRVFRDLASAYPASFHCFDMKVEMMVFSCIGEVDEDGE</sequence>
<dbReference type="Proteomes" id="UP001316803">
    <property type="component" value="Unassembled WGS sequence"/>
</dbReference>
<reference evidence="1 2" key="1">
    <citation type="submission" date="2022-12" db="EMBL/GenBank/DDBJ databases">
        <title>Genomic features and morphological characterization of a novel Knufia sp. strain isolated from spacecraft assembly facility.</title>
        <authorList>
            <person name="Teixeira M."/>
            <person name="Chander A.M."/>
            <person name="Stajich J.E."/>
            <person name="Venkateswaran K."/>
        </authorList>
    </citation>
    <scope>NUCLEOTIDE SEQUENCE [LARGE SCALE GENOMIC DNA]</scope>
    <source>
        <strain evidence="1 2">FJI-L2-BK-P2</strain>
    </source>
</reference>
<evidence type="ECO:0000313" key="1">
    <source>
        <dbReference type="EMBL" id="KAK5950623.1"/>
    </source>
</evidence>
<evidence type="ECO:0000313" key="2">
    <source>
        <dbReference type="Proteomes" id="UP001316803"/>
    </source>
</evidence>
<comment type="caution">
    <text evidence="1">The sequence shown here is derived from an EMBL/GenBank/DDBJ whole genome shotgun (WGS) entry which is preliminary data.</text>
</comment>